<dbReference type="EMBL" id="ML992502">
    <property type="protein sequence ID" value="KAF2226556.1"/>
    <property type="molecule type" value="Genomic_DNA"/>
</dbReference>
<dbReference type="AlphaFoldDB" id="A0A6A6GLF1"/>
<evidence type="ECO:0000313" key="2">
    <source>
        <dbReference type="EMBL" id="KAF2226556.1"/>
    </source>
</evidence>
<sequence length="204" mass="21967">MLWSAASDLTDVWATNVAAAKAKGWTEVLGFNEPDLCVDGAGSSCMSVADAVTAYRQYITPLKAQGFRLGAPAVTNGQGLNIGNDWLVKFLAACSDCKIDFIPIHWYGGPNDFDSFYSQLYYTHDTVGGGNYPIWITEFGLNSGTDAEVNAFVTNVFAHLDTQATFVEKYAWYMAGAPGQHVGNLVSADQKSLSTIGQGYDTGF</sequence>
<dbReference type="PANTHER" id="PTHR34154">
    <property type="entry name" value="ALKALI-SENSITIVE LINKAGE PROTEIN 1"/>
    <property type="match status" value="1"/>
</dbReference>
<proteinExistence type="predicted"/>
<dbReference type="InterPro" id="IPR024655">
    <property type="entry name" value="Asl1_glyco_hydro_catalytic"/>
</dbReference>
<dbReference type="InterPro" id="IPR053183">
    <property type="entry name" value="ASL1"/>
</dbReference>
<dbReference type="GO" id="GO:0009277">
    <property type="term" value="C:fungal-type cell wall"/>
    <property type="evidence" value="ECO:0007669"/>
    <property type="project" value="TreeGrafter"/>
</dbReference>
<reference evidence="3" key="1">
    <citation type="journal article" date="2020" name="Stud. Mycol.">
        <title>101 Dothideomycetes genomes: A test case for predicting lifestyles and emergence of pathogens.</title>
        <authorList>
            <person name="Haridas S."/>
            <person name="Albert R."/>
            <person name="Binder M."/>
            <person name="Bloem J."/>
            <person name="LaButti K."/>
            <person name="Salamov A."/>
            <person name="Andreopoulos B."/>
            <person name="Baker S."/>
            <person name="Barry K."/>
            <person name="Bills G."/>
            <person name="Bluhm B."/>
            <person name="Cannon C."/>
            <person name="Castanera R."/>
            <person name="Culley D."/>
            <person name="Daum C."/>
            <person name="Ezra D."/>
            <person name="Gonzalez J."/>
            <person name="Henrissat B."/>
            <person name="Kuo A."/>
            <person name="Liang C."/>
            <person name="Lipzen A."/>
            <person name="Lutzoni F."/>
            <person name="Magnuson J."/>
            <person name="Mondo S."/>
            <person name="Nolan M."/>
            <person name="Ohm R."/>
            <person name="Pangilinan J."/>
            <person name="Park H.-J."/>
            <person name="Ramirez L."/>
            <person name="Alfaro M."/>
            <person name="Sun H."/>
            <person name="Tritt A."/>
            <person name="Yoshinaga Y."/>
            <person name="Zwiers L.-H."/>
            <person name="Turgeon B."/>
            <person name="Goodwin S."/>
            <person name="Spatafora J."/>
            <person name="Crous P."/>
            <person name="Grigoriev I."/>
        </authorList>
    </citation>
    <scope>NUCLEOTIDE SEQUENCE [LARGE SCALE GENOMIC DNA]</scope>
    <source>
        <strain evidence="3">CECT 20119</strain>
    </source>
</reference>
<gene>
    <name evidence="2" type="ORF">BDZ85DRAFT_256368</name>
</gene>
<accession>A0A6A6GLF1</accession>
<dbReference type="OrthoDB" id="43654at2759"/>
<name>A0A6A6GLF1_9PEZI</name>
<feature type="domain" description="Asl1-like glycosyl hydrolase catalytic" evidence="1">
    <location>
        <begin position="1"/>
        <end position="200"/>
    </location>
</feature>
<dbReference type="Proteomes" id="UP000799538">
    <property type="component" value="Unassembled WGS sequence"/>
</dbReference>
<dbReference type="Pfam" id="PF11790">
    <property type="entry name" value="Glyco_hydro_cc"/>
    <property type="match status" value="1"/>
</dbReference>
<dbReference type="SUPFAM" id="SSF51445">
    <property type="entry name" value="(Trans)glycosidases"/>
    <property type="match status" value="1"/>
</dbReference>
<dbReference type="Gene3D" id="3.20.20.80">
    <property type="entry name" value="Glycosidases"/>
    <property type="match status" value="1"/>
</dbReference>
<keyword evidence="3" id="KW-1185">Reference proteome</keyword>
<dbReference type="GO" id="GO:0071966">
    <property type="term" value="P:fungal-type cell wall polysaccharide metabolic process"/>
    <property type="evidence" value="ECO:0007669"/>
    <property type="project" value="TreeGrafter"/>
</dbReference>
<dbReference type="InterPro" id="IPR017853">
    <property type="entry name" value="GH"/>
</dbReference>
<dbReference type="PANTHER" id="PTHR34154:SF10">
    <property type="entry name" value="ASL1-LIKE GLYCOSYL HYDROLASE CATALYTIC DOMAIN-CONTAINING PROTEIN"/>
    <property type="match status" value="1"/>
</dbReference>
<evidence type="ECO:0000313" key="3">
    <source>
        <dbReference type="Proteomes" id="UP000799538"/>
    </source>
</evidence>
<protein>
    <recommendedName>
        <fullName evidence="1">Asl1-like glycosyl hydrolase catalytic domain-containing protein</fullName>
    </recommendedName>
</protein>
<evidence type="ECO:0000259" key="1">
    <source>
        <dbReference type="Pfam" id="PF11790"/>
    </source>
</evidence>
<organism evidence="2 3">
    <name type="scientific">Elsinoe ampelina</name>
    <dbReference type="NCBI Taxonomy" id="302913"/>
    <lineage>
        <taxon>Eukaryota</taxon>
        <taxon>Fungi</taxon>
        <taxon>Dikarya</taxon>
        <taxon>Ascomycota</taxon>
        <taxon>Pezizomycotina</taxon>
        <taxon>Dothideomycetes</taxon>
        <taxon>Dothideomycetidae</taxon>
        <taxon>Myriangiales</taxon>
        <taxon>Elsinoaceae</taxon>
        <taxon>Elsinoe</taxon>
    </lineage>
</organism>